<dbReference type="Pfam" id="PF13245">
    <property type="entry name" value="AAA_19"/>
    <property type="match status" value="1"/>
</dbReference>
<dbReference type="Pfam" id="PF18335">
    <property type="entry name" value="SH3_13"/>
    <property type="match status" value="1"/>
</dbReference>
<sequence>MNNEVKELKGTFKSFIKKDGDKWGLIYFQPENEKSKIVIYAVAPLPMCHVDYEILVQPNNRNYRLLEFKPYKKENTQIDWVEFFKNHIKGVGQKSAEKINEIYGAKIFDLINFYEDNEEELKNNLTTSQIEGFKDFWKIPRNQKTIKELLGKTGEADMSSISFFYNNNLEILYNKLLEIHDNDESIDFVKFYTKNQPYILYTKYNLNLLLVDQFALLLKYSKSFPERVKAYLKFIIQEKERDNSTLLPATEIFVDLQTKTEIESPILKEILIDLCNQGYLFYYNKNGKDYFSLGSTRKKEFFIYEFLEKINNQPPKIFDSLDSSKLNDLSKKQQEAYLSFLKENILIITGGPGTGKTHLINKLNQTLKLNRYKNENDYVILAPTGRAATNISNKIKSKVKTIHSFLRIPTDLEEPEYDEDRELIKVLIIDEFSMVNLNIFEKLLRSCPNLEKLVLIGDIDQLPAIGPGNLLENLLLSNKFSATYLVDYFRSDSKTIWEHFNSIKKEGELPKFHKGIVDLYEFNDLTLTDQLVDLYSKKLQKTDLENLILLCPTYKGNEGLINLNNLIQNKINPQGRVVHTYKKLGQTIEFRVGDKVIQLENRINDEIYNGDFGRIVAVDEGTSSKAKDKKIKIEFNQGHENKTIVYTREEFYNQIALGYGVTVHKFQGSEINNVIFLVHPKHNFMLTKKMLYTGTSRAKKYLAIVTTNKSDYREINLKNEVYKKEILTNLELFLKGEKWN</sequence>
<evidence type="ECO:0000313" key="4">
    <source>
        <dbReference type="EMBL" id="VEU72630.1"/>
    </source>
</evidence>
<protein>
    <submittedName>
        <fullName evidence="5">Exodeoxyribonuclease V C-terminal</fullName>
        <ecNumber evidence="5">3.1.11.5</ecNumber>
    </submittedName>
</protein>
<dbReference type="InterPro" id="IPR027417">
    <property type="entry name" value="P-loop_NTPase"/>
</dbReference>
<dbReference type="InterPro" id="IPR027785">
    <property type="entry name" value="UvrD-like_helicase_C"/>
</dbReference>
<accession>A0A449AZS0</accession>
<dbReference type="PANTHER" id="PTHR43788">
    <property type="entry name" value="DNA2/NAM7 HELICASE FAMILY MEMBER"/>
    <property type="match status" value="1"/>
</dbReference>
<evidence type="ECO:0000256" key="2">
    <source>
        <dbReference type="ARBA" id="ARBA00022840"/>
    </source>
</evidence>
<dbReference type="OrthoDB" id="9803432at2"/>
<organism evidence="5 6">
    <name type="scientific">Mycoplasmopsis gallopavonis</name>
    <dbReference type="NCBI Taxonomy" id="76629"/>
    <lineage>
        <taxon>Bacteria</taxon>
        <taxon>Bacillati</taxon>
        <taxon>Mycoplasmatota</taxon>
        <taxon>Mycoplasmoidales</taxon>
        <taxon>Metamycoplasmataceae</taxon>
        <taxon>Mycoplasmopsis</taxon>
    </lineage>
</organism>
<dbReference type="KEGG" id="mgal:NCTC10186_00462"/>
<keyword evidence="2" id="KW-0067">ATP-binding</keyword>
<dbReference type="GO" id="GO:0005524">
    <property type="term" value="F:ATP binding"/>
    <property type="evidence" value="ECO:0007669"/>
    <property type="project" value="UniProtKB-KW"/>
</dbReference>
<dbReference type="CDD" id="cd18809">
    <property type="entry name" value="SF1_C_RecD"/>
    <property type="match status" value="1"/>
</dbReference>
<evidence type="ECO:0000313" key="5">
    <source>
        <dbReference type="EMBL" id="VEU72975.1"/>
    </source>
</evidence>
<dbReference type="CDD" id="cd17933">
    <property type="entry name" value="DEXSc_RecD-like"/>
    <property type="match status" value="1"/>
</dbReference>
<dbReference type="KEGG" id="mgal:NCTC10186_00094"/>
<dbReference type="EMBL" id="LR215031">
    <property type="protein sequence ID" value="VEU72630.1"/>
    <property type="molecule type" value="Genomic_DNA"/>
</dbReference>
<dbReference type="EMBL" id="LR215031">
    <property type="protein sequence ID" value="VEU72975.1"/>
    <property type="molecule type" value="Genomic_DNA"/>
</dbReference>
<dbReference type="InterPro" id="IPR050534">
    <property type="entry name" value="Coronavir_polyprotein_1ab"/>
</dbReference>
<feature type="domain" description="AAA+ ATPase" evidence="3">
    <location>
        <begin position="342"/>
        <end position="731"/>
    </location>
</feature>
<dbReference type="SMART" id="SM00382">
    <property type="entry name" value="AAA"/>
    <property type="match status" value="1"/>
</dbReference>
<dbReference type="SUPFAM" id="SSF52540">
    <property type="entry name" value="P-loop containing nucleoside triphosphate hydrolases"/>
    <property type="match status" value="1"/>
</dbReference>
<dbReference type="Pfam" id="PF13538">
    <property type="entry name" value="UvrD_C_2"/>
    <property type="match status" value="1"/>
</dbReference>
<keyword evidence="5" id="KW-0378">Hydrolase</keyword>
<dbReference type="RefSeq" id="WP_119572291.1">
    <property type="nucleotide sequence ID" value="NZ_LR215031.1"/>
</dbReference>
<proteinExistence type="predicted"/>
<dbReference type="Gene3D" id="2.30.30.940">
    <property type="match status" value="1"/>
</dbReference>
<dbReference type="AlphaFoldDB" id="A0A449AZS0"/>
<gene>
    <name evidence="5" type="primary">recD_2</name>
    <name evidence="4" type="synonym">recD_1</name>
    <name evidence="4" type="ORF">NCTC10186_00094</name>
    <name evidence="5" type="ORF">NCTC10186_00462</name>
</gene>
<dbReference type="EC" id="3.1.11.5" evidence="5"/>
<dbReference type="InterPro" id="IPR003593">
    <property type="entry name" value="AAA+_ATPase"/>
</dbReference>
<name>A0A449AZS0_9BACT</name>
<dbReference type="GO" id="GO:0008854">
    <property type="term" value="F:exodeoxyribonuclease V activity"/>
    <property type="evidence" value="ECO:0007669"/>
    <property type="project" value="UniProtKB-EC"/>
</dbReference>
<keyword evidence="1" id="KW-0547">Nucleotide-binding</keyword>
<dbReference type="Gene3D" id="3.40.50.300">
    <property type="entry name" value="P-loop containing nucleotide triphosphate hydrolases"/>
    <property type="match status" value="2"/>
</dbReference>
<evidence type="ECO:0000259" key="3">
    <source>
        <dbReference type="SMART" id="SM00382"/>
    </source>
</evidence>
<evidence type="ECO:0000313" key="6">
    <source>
        <dbReference type="Proteomes" id="UP000289862"/>
    </source>
</evidence>
<reference evidence="5 6" key="1">
    <citation type="submission" date="2019-01" db="EMBL/GenBank/DDBJ databases">
        <authorList>
            <consortium name="Pathogen Informatics"/>
        </authorList>
    </citation>
    <scope>NUCLEOTIDE SEQUENCE [LARGE SCALE GENOMIC DNA]</scope>
    <source>
        <strain evidence="5 6">NCTC10186</strain>
    </source>
</reference>
<evidence type="ECO:0000256" key="1">
    <source>
        <dbReference type="ARBA" id="ARBA00022741"/>
    </source>
</evidence>
<dbReference type="Proteomes" id="UP000289862">
    <property type="component" value="Chromosome"/>
</dbReference>
<dbReference type="PANTHER" id="PTHR43788:SF6">
    <property type="entry name" value="DNA HELICASE B"/>
    <property type="match status" value="1"/>
</dbReference>
<keyword evidence="6" id="KW-1185">Reference proteome</keyword>
<dbReference type="GO" id="GO:0003678">
    <property type="term" value="F:DNA helicase activity"/>
    <property type="evidence" value="ECO:0007669"/>
    <property type="project" value="UniProtKB-ARBA"/>
</dbReference>
<dbReference type="InterPro" id="IPR041451">
    <property type="entry name" value="RecD2_SH13"/>
</dbReference>